<keyword evidence="3" id="KW-1185">Reference proteome</keyword>
<accession>L9XL51</accession>
<comment type="caution">
    <text evidence="2">The sequence shown here is derived from an EMBL/GenBank/DDBJ whole genome shotgun (WGS) entry which is preliminary data.</text>
</comment>
<dbReference type="STRING" id="1227499.C493_00860"/>
<gene>
    <name evidence="2" type="ORF">C493_00860</name>
</gene>
<feature type="compositionally biased region" description="Basic and acidic residues" evidence="1">
    <location>
        <begin position="52"/>
        <end position="62"/>
    </location>
</feature>
<dbReference type="EMBL" id="AOHZ01000003">
    <property type="protein sequence ID" value="ELY62121.1"/>
    <property type="molecule type" value="Genomic_DNA"/>
</dbReference>
<feature type="compositionally biased region" description="Basic and acidic residues" evidence="1">
    <location>
        <begin position="1"/>
        <end position="25"/>
    </location>
</feature>
<evidence type="ECO:0000313" key="3">
    <source>
        <dbReference type="Proteomes" id="UP000011602"/>
    </source>
</evidence>
<protein>
    <submittedName>
        <fullName evidence="2">Uncharacterized protein</fullName>
    </submittedName>
</protein>
<dbReference type="AlphaFoldDB" id="L9XL51"/>
<evidence type="ECO:0000313" key="2">
    <source>
        <dbReference type="EMBL" id="ELY62121.1"/>
    </source>
</evidence>
<name>L9XL51_9EURY</name>
<organism evidence="2 3">
    <name type="scientific">Natronolimnohabitans innermongolicus JCM 12255</name>
    <dbReference type="NCBI Taxonomy" id="1227499"/>
    <lineage>
        <taxon>Archaea</taxon>
        <taxon>Methanobacteriati</taxon>
        <taxon>Methanobacteriota</taxon>
        <taxon>Stenosarchaea group</taxon>
        <taxon>Halobacteria</taxon>
        <taxon>Halobacteriales</taxon>
        <taxon>Natrialbaceae</taxon>
        <taxon>Natronolimnohabitans</taxon>
    </lineage>
</organism>
<feature type="region of interest" description="Disordered" evidence="1">
    <location>
        <begin position="1"/>
        <end position="62"/>
    </location>
</feature>
<reference evidence="2 3" key="1">
    <citation type="journal article" date="2014" name="PLoS Genet.">
        <title>Phylogenetically driven sequencing of extremely halophilic archaea reveals strategies for static and dynamic osmo-response.</title>
        <authorList>
            <person name="Becker E.A."/>
            <person name="Seitzer P.M."/>
            <person name="Tritt A."/>
            <person name="Larsen D."/>
            <person name="Krusor M."/>
            <person name="Yao A.I."/>
            <person name="Wu D."/>
            <person name="Madern D."/>
            <person name="Eisen J.A."/>
            <person name="Darling A.E."/>
            <person name="Facciotti M.T."/>
        </authorList>
    </citation>
    <scope>NUCLEOTIDE SEQUENCE [LARGE SCALE GENOMIC DNA]</scope>
    <source>
        <strain evidence="2 3">JCM 12255</strain>
    </source>
</reference>
<sequence>MNEIERPGARLEQLREARDPTEDATRLPSIANPSGSLNGERQAVTPYPTASERCERAGRRLM</sequence>
<proteinExistence type="predicted"/>
<evidence type="ECO:0000256" key="1">
    <source>
        <dbReference type="SAM" id="MobiDB-lite"/>
    </source>
</evidence>
<dbReference type="Proteomes" id="UP000011602">
    <property type="component" value="Unassembled WGS sequence"/>
</dbReference>